<dbReference type="Proteomes" id="UP000269221">
    <property type="component" value="Unassembled WGS sequence"/>
</dbReference>
<evidence type="ECO:0000313" key="3">
    <source>
        <dbReference type="Proteomes" id="UP000269221"/>
    </source>
</evidence>
<dbReference type="PANTHER" id="PTHR46725:SF1">
    <property type="entry name" value="COILED-COIL DOMAIN-CONTAINING PROTEIN 57"/>
    <property type="match status" value="1"/>
</dbReference>
<dbReference type="GO" id="GO:0005814">
    <property type="term" value="C:centriole"/>
    <property type="evidence" value="ECO:0007669"/>
    <property type="project" value="TreeGrafter"/>
</dbReference>
<keyword evidence="1" id="KW-0175">Coiled coil</keyword>
<dbReference type="EMBL" id="QRBI01000187">
    <property type="protein sequence ID" value="RMB95171.1"/>
    <property type="molecule type" value="Genomic_DNA"/>
</dbReference>
<dbReference type="AlphaFoldDB" id="A0A3M0J161"/>
<dbReference type="GO" id="GO:0007020">
    <property type="term" value="P:microtubule nucleation"/>
    <property type="evidence" value="ECO:0007669"/>
    <property type="project" value="TreeGrafter"/>
</dbReference>
<gene>
    <name evidence="2" type="ORF">DUI87_28158</name>
</gene>
<dbReference type="GO" id="GO:0005876">
    <property type="term" value="C:spindle microtubule"/>
    <property type="evidence" value="ECO:0007669"/>
    <property type="project" value="TreeGrafter"/>
</dbReference>
<feature type="coiled-coil region" evidence="1">
    <location>
        <begin position="167"/>
        <end position="194"/>
    </location>
</feature>
<dbReference type="PANTHER" id="PTHR46725">
    <property type="entry name" value="COILED-COIL DOMAIN-CONTAINING PROTEIN 57"/>
    <property type="match status" value="1"/>
</dbReference>
<protein>
    <submittedName>
        <fullName evidence="2">Uncharacterized protein</fullName>
    </submittedName>
</protein>
<organism evidence="2 3">
    <name type="scientific">Hirundo rustica rustica</name>
    <dbReference type="NCBI Taxonomy" id="333673"/>
    <lineage>
        <taxon>Eukaryota</taxon>
        <taxon>Metazoa</taxon>
        <taxon>Chordata</taxon>
        <taxon>Craniata</taxon>
        <taxon>Vertebrata</taxon>
        <taxon>Euteleostomi</taxon>
        <taxon>Archelosauria</taxon>
        <taxon>Archosauria</taxon>
        <taxon>Dinosauria</taxon>
        <taxon>Saurischia</taxon>
        <taxon>Theropoda</taxon>
        <taxon>Coelurosauria</taxon>
        <taxon>Aves</taxon>
        <taxon>Neognathae</taxon>
        <taxon>Neoaves</taxon>
        <taxon>Telluraves</taxon>
        <taxon>Australaves</taxon>
        <taxon>Passeriformes</taxon>
        <taxon>Sylvioidea</taxon>
        <taxon>Hirundinidae</taxon>
        <taxon>Hirundo</taxon>
    </lineage>
</organism>
<accession>A0A3M0J161</accession>
<reference evidence="2 3" key="1">
    <citation type="submission" date="2018-07" db="EMBL/GenBank/DDBJ databases">
        <title>A high quality draft genome assembly of the barn swallow (H. rustica rustica).</title>
        <authorList>
            <person name="Formenti G."/>
            <person name="Chiara M."/>
            <person name="Poveda L."/>
            <person name="Francoijs K.-J."/>
            <person name="Bonisoli-Alquati A."/>
            <person name="Canova L."/>
            <person name="Gianfranceschi L."/>
            <person name="Horner D.S."/>
            <person name="Saino N."/>
        </authorList>
    </citation>
    <scope>NUCLEOTIDE SEQUENCE [LARGE SCALE GENOMIC DNA]</scope>
    <source>
        <strain evidence="2">Chelidonia</strain>
        <tissue evidence="2">Blood</tissue>
    </source>
</reference>
<feature type="coiled-coil region" evidence="1">
    <location>
        <begin position="46"/>
        <end position="73"/>
    </location>
</feature>
<sequence>MEGELLMLEQRVRRISSLYRAIYQCLYVFQYDDESSLCKDIPALEIKKLQEQNSSLRAAIAQMRKEMESLDEQIFSSLPLTEDRQLAEQGSLSTNKISTGTTLNNIKVSSAKLDCIVNPNKEENFALDIDVKGPEPKVLEENMVDFGKQLPDVGAGVGCQYSVRCTLQGMQNKLKEAARKISILRQEKRQLIEMGNRLRAELGMVLKEVQDATVKCSKFSDVFDVKSMYVCKIVFEFEQVRLRFGNFSFENHEPDTISAAKADTSTKIVQTQLLSQSPSQVQQVLLSSSRAHNFCQILDMGSSLSLLSPRKNTSQAEFEVVRSIKQYEESQQNVKAKDKLETSAEDLTIRGTRLEVQQKLKSRSLSYHLLKPKIPSSMAKIRNYNIKD</sequence>
<proteinExistence type="predicted"/>
<evidence type="ECO:0000313" key="2">
    <source>
        <dbReference type="EMBL" id="RMB95171.1"/>
    </source>
</evidence>
<dbReference type="STRING" id="333673.A0A3M0J161"/>
<dbReference type="GO" id="GO:0045931">
    <property type="term" value="P:positive regulation of mitotic cell cycle"/>
    <property type="evidence" value="ECO:0007669"/>
    <property type="project" value="TreeGrafter"/>
</dbReference>
<dbReference type="OrthoDB" id="568502at2759"/>
<dbReference type="GO" id="GO:0007099">
    <property type="term" value="P:centriole replication"/>
    <property type="evidence" value="ECO:0007669"/>
    <property type="project" value="TreeGrafter"/>
</dbReference>
<name>A0A3M0J161_HIRRU</name>
<keyword evidence="3" id="KW-1185">Reference proteome</keyword>
<dbReference type="GO" id="GO:0060271">
    <property type="term" value="P:cilium assembly"/>
    <property type="evidence" value="ECO:0007669"/>
    <property type="project" value="TreeGrafter"/>
</dbReference>
<dbReference type="InterPro" id="IPR042481">
    <property type="entry name" value="CCDC57"/>
</dbReference>
<dbReference type="GO" id="GO:0034451">
    <property type="term" value="C:centriolar satellite"/>
    <property type="evidence" value="ECO:0007669"/>
    <property type="project" value="TreeGrafter"/>
</dbReference>
<comment type="caution">
    <text evidence="2">The sequence shown here is derived from an EMBL/GenBank/DDBJ whole genome shotgun (WGS) entry which is preliminary data.</text>
</comment>
<evidence type="ECO:0000256" key="1">
    <source>
        <dbReference type="SAM" id="Coils"/>
    </source>
</evidence>